<dbReference type="Pfam" id="PF03406">
    <property type="entry name" value="Phage_fiber_2"/>
    <property type="match status" value="2"/>
</dbReference>
<dbReference type="AlphaFoldDB" id="A0A8B3DK57"/>
<comment type="caution">
    <text evidence="2">The sequence shown here is derived from an EMBL/GenBank/DDBJ whole genome shotgun (WGS) entry which is preliminary data.</text>
</comment>
<dbReference type="InterPro" id="IPR005068">
    <property type="entry name" value="Phage_lambda_Stf-r2"/>
</dbReference>
<evidence type="ECO:0000313" key="2">
    <source>
        <dbReference type="EMBL" id="RIW17877.1"/>
    </source>
</evidence>
<dbReference type="GO" id="GO:0019062">
    <property type="term" value="P:virion attachment to host cell"/>
    <property type="evidence" value="ECO:0007669"/>
    <property type="project" value="InterPro"/>
</dbReference>
<organism evidence="2 3">
    <name type="scientific">Vibrio harveyi</name>
    <name type="common">Beneckea harveyi</name>
    <dbReference type="NCBI Taxonomy" id="669"/>
    <lineage>
        <taxon>Bacteria</taxon>
        <taxon>Pseudomonadati</taxon>
        <taxon>Pseudomonadota</taxon>
        <taxon>Gammaproteobacteria</taxon>
        <taxon>Vibrionales</taxon>
        <taxon>Vibrionaceae</taxon>
        <taxon>Vibrio</taxon>
    </lineage>
</organism>
<protein>
    <recommendedName>
        <fullName evidence="1">Peptidase S74 domain-containing protein</fullName>
    </recommendedName>
</protein>
<gene>
    <name evidence="2" type="ORF">DS957_003655</name>
</gene>
<name>A0A8B3DK57_VIBHA</name>
<dbReference type="EMBL" id="QOUW02000007">
    <property type="protein sequence ID" value="RIW17877.1"/>
    <property type="molecule type" value="Genomic_DNA"/>
</dbReference>
<dbReference type="GO" id="GO:0046718">
    <property type="term" value="P:symbiont entry into host cell"/>
    <property type="evidence" value="ECO:0007669"/>
    <property type="project" value="InterPro"/>
</dbReference>
<dbReference type="InterPro" id="IPR030392">
    <property type="entry name" value="S74_ICA"/>
</dbReference>
<dbReference type="RefSeq" id="WP_114091729.1">
    <property type="nucleotide sequence ID" value="NZ_QOUW02000007.1"/>
</dbReference>
<evidence type="ECO:0000259" key="1">
    <source>
        <dbReference type="PROSITE" id="PS51688"/>
    </source>
</evidence>
<dbReference type="Pfam" id="PF13884">
    <property type="entry name" value="Peptidase_S74"/>
    <property type="match status" value="1"/>
</dbReference>
<dbReference type="PROSITE" id="PS51688">
    <property type="entry name" value="ICA"/>
    <property type="match status" value="1"/>
</dbReference>
<reference evidence="2 3" key="1">
    <citation type="submission" date="2018-08" db="EMBL/GenBank/DDBJ databases">
        <title>Vibrio harveyi strains pathogenic to white snook Centropomus viridis Lockington (1877) and potential probiotic bacteria.</title>
        <authorList>
            <person name="Soto-Rodriguez S."/>
            <person name="Gomez-Gil B."/>
            <person name="Lozano-Olvera R."/>
        </authorList>
    </citation>
    <scope>NUCLEOTIDE SEQUENCE [LARGE SCALE GENOMIC DNA]</scope>
    <source>
        <strain evidence="2 3">CAIM 1508</strain>
    </source>
</reference>
<proteinExistence type="predicted"/>
<feature type="domain" description="Peptidase S74" evidence="1">
    <location>
        <begin position="487"/>
        <end position="575"/>
    </location>
</feature>
<accession>A0A8B3DK57</accession>
<evidence type="ECO:0000313" key="3">
    <source>
        <dbReference type="Proteomes" id="UP000253437"/>
    </source>
</evidence>
<sequence length="587" mass="63189">MVQRHEEAVLIPPTLNEIDQLPVIADTQYLEANTSESLNRKLCGIVDAGIYRGFTPLIVGNTMTVNITSGQEYGVCMVERDGYLLTVRQQHDHVVSVPIGRSYIVVEALYQHGLITNQIDYRSAYKAADIKVVEYGKLQAHHIILAEFNVPQGTTELNDSFMSLNSRMDGGLDLAAHVNAHDPHKQYLRVDSAATDSDIDNRSKSPKPMLLAQFWRGVDKAATDALGSASLECGEGLQGGGALGGKTPISLKQASANHLGGVMLSNAIDSDSENHAASAKAVSLLKAYADTVEGKASEYTDQAIQTLLNGADPEMLKNLEKVIKEMEDNEDLLNTLTVELGKKVDKTTLLKTTGALAGGGKLGDVLTLSVLAATLQRAGAVQLSNSVSSTSETLAATPKAVKAVKDHADTKLAQSGGVLTGNTRFNDGAKALFGNDSDLALYFNGTAAYLDALSGFKLNFRKGSALRASVDFNDGSLFLAGDLQGLSDRRVKRNFKQLENALEKISQIHGYDYQMLHDDAWHTGVIAQEIQKVLPNVVKVLDDGKLSVAYGNIVALLIEGINEQQAIIKSQDERLDKLEKAVESLTK</sequence>
<dbReference type="Proteomes" id="UP000253437">
    <property type="component" value="Unassembled WGS sequence"/>
</dbReference>